<dbReference type="Proteomes" id="UP001589813">
    <property type="component" value="Unassembled WGS sequence"/>
</dbReference>
<name>A0ABV6BGD8_9GAMM</name>
<dbReference type="RefSeq" id="WP_377246762.1">
    <property type="nucleotide sequence ID" value="NZ_JBHLXP010000005.1"/>
</dbReference>
<accession>A0ABV6BGD8</accession>
<dbReference type="InterPro" id="IPR003848">
    <property type="entry name" value="DUF218"/>
</dbReference>
<evidence type="ECO:0000259" key="1">
    <source>
        <dbReference type="Pfam" id="PF02698"/>
    </source>
</evidence>
<protein>
    <submittedName>
        <fullName evidence="2">YdcF family protein</fullName>
    </submittedName>
</protein>
<proteinExistence type="predicted"/>
<dbReference type="InterPro" id="IPR051599">
    <property type="entry name" value="Cell_Envelope_Assoc"/>
</dbReference>
<evidence type="ECO:0000313" key="3">
    <source>
        <dbReference type="Proteomes" id="UP001589813"/>
    </source>
</evidence>
<dbReference type="EMBL" id="JBHLXP010000005">
    <property type="protein sequence ID" value="MFC0049939.1"/>
    <property type="molecule type" value="Genomic_DNA"/>
</dbReference>
<dbReference type="CDD" id="cd06259">
    <property type="entry name" value="YdcF-like"/>
    <property type="match status" value="1"/>
</dbReference>
<organism evidence="2 3">
    <name type="scientific">Rheinheimera tilapiae</name>
    <dbReference type="NCBI Taxonomy" id="875043"/>
    <lineage>
        <taxon>Bacteria</taxon>
        <taxon>Pseudomonadati</taxon>
        <taxon>Pseudomonadota</taxon>
        <taxon>Gammaproteobacteria</taxon>
        <taxon>Chromatiales</taxon>
        <taxon>Chromatiaceae</taxon>
        <taxon>Rheinheimera</taxon>
    </lineage>
</organism>
<evidence type="ECO:0000313" key="2">
    <source>
        <dbReference type="EMBL" id="MFC0049939.1"/>
    </source>
</evidence>
<gene>
    <name evidence="2" type="ORF">ACFFJP_16680</name>
</gene>
<dbReference type="Pfam" id="PF02698">
    <property type="entry name" value="DUF218"/>
    <property type="match status" value="1"/>
</dbReference>
<keyword evidence="3" id="KW-1185">Reference proteome</keyword>
<reference evidence="2 3" key="1">
    <citation type="submission" date="2024-09" db="EMBL/GenBank/DDBJ databases">
        <authorList>
            <person name="Sun Q."/>
            <person name="Mori K."/>
        </authorList>
    </citation>
    <scope>NUCLEOTIDE SEQUENCE [LARGE SCALE GENOMIC DNA]</scope>
    <source>
        <strain evidence="2 3">KCTC 23315</strain>
    </source>
</reference>
<dbReference type="PANTHER" id="PTHR30336">
    <property type="entry name" value="INNER MEMBRANE PROTEIN, PROBABLE PERMEASE"/>
    <property type="match status" value="1"/>
</dbReference>
<feature type="domain" description="DUF218" evidence="1">
    <location>
        <begin position="75"/>
        <end position="238"/>
    </location>
</feature>
<sequence>MDLLIKLLLTPVVQLLLLLLLSMLAAWRNSHHLKKLLLLQLACGLLLTSKPIADWLAAPLELAYPAFAQQQVKHIAVLGCSHANATFLPISSQLDSCSSARLLEATQIWRRQPQALIHLSGSIKDRREAHTEVARRFLVALGVPDQQIRLHPDATDTEGEITLLIKAIPATEPMALVTSAMHMPRAMRWFTSANRLPVAAPADYHLRRNPEDPLRWQAWLPTVNAMETFGYAFYEYAGLLEQHIRLHQLNRQFQN</sequence>
<comment type="caution">
    <text evidence="2">The sequence shown here is derived from an EMBL/GenBank/DDBJ whole genome shotgun (WGS) entry which is preliminary data.</text>
</comment>
<dbReference type="PANTHER" id="PTHR30336:SF4">
    <property type="entry name" value="ENVELOPE BIOGENESIS FACTOR ELYC"/>
    <property type="match status" value="1"/>
</dbReference>